<feature type="signal peptide" evidence="12">
    <location>
        <begin position="1"/>
        <end position="21"/>
    </location>
</feature>
<evidence type="ECO:0000256" key="6">
    <source>
        <dbReference type="ARBA" id="ARBA00032481"/>
    </source>
</evidence>
<evidence type="ECO:0000256" key="4">
    <source>
        <dbReference type="ARBA" id="ARBA00023246"/>
    </source>
</evidence>
<feature type="region of interest" description="Disordered" evidence="11">
    <location>
        <begin position="233"/>
        <end position="506"/>
    </location>
</feature>
<feature type="domain" description="Platelet-derived growth factor (PDGF) family profile" evidence="13">
    <location>
        <begin position="74"/>
        <end position="177"/>
    </location>
</feature>
<evidence type="ECO:0000256" key="7">
    <source>
        <dbReference type="ARBA" id="ARBA00032702"/>
    </source>
</evidence>
<dbReference type="SUPFAM" id="SSF57501">
    <property type="entry name" value="Cystine-knot cytokines"/>
    <property type="match status" value="1"/>
</dbReference>
<comment type="subunit">
    <text evidence="9">Antiparallel homodimer; disulfide-linked. Antiparallel heterodimer with PDGFA; disulfide-linked. The PDGFB homodimer interacts with PDGFRA and PDGFRB homodimers, and with heterodimers formed by PDGFRA and PDGFRB. The heterodimer composed of PDGFA and PDGFB interacts with PDGFRB homodimers, and with heterodimers formed by PDGFRA and PDGFRB. Interacts with XLKD1. Interacts with LRP1. Interacts with SORL1 (via the N-terminal ectodomain). Interacts with CD82; this interaction inhibits PDGFB-mediated signaling pathway.</text>
</comment>
<feature type="compositionally biased region" description="Low complexity" evidence="11">
    <location>
        <begin position="469"/>
        <end position="487"/>
    </location>
</feature>
<feature type="compositionally biased region" description="Basic residues" evidence="11">
    <location>
        <begin position="182"/>
        <end position="193"/>
    </location>
</feature>
<dbReference type="Gene3D" id="2.10.90.10">
    <property type="entry name" value="Cystine-knot cytokines"/>
    <property type="match status" value="1"/>
</dbReference>
<keyword evidence="12" id="KW-0732">Signal</keyword>
<keyword evidence="4" id="KW-0497">Mitogen</keyword>
<dbReference type="SMART" id="SM00141">
    <property type="entry name" value="PDGF"/>
    <property type="match status" value="1"/>
</dbReference>
<feature type="region of interest" description="Disordered" evidence="11">
    <location>
        <begin position="176"/>
        <end position="212"/>
    </location>
</feature>
<protein>
    <recommendedName>
        <fullName evidence="2">Platelet-derived growth factor subunit B</fullName>
    </recommendedName>
    <alternativeName>
        <fullName evidence="5">PDGF-2</fullName>
    </alternativeName>
    <alternativeName>
        <fullName evidence="6">Platelet-derived growth factor B chain</fullName>
    </alternativeName>
    <alternativeName>
        <fullName evidence="7">Platelet-derived growth factor beta polypeptide</fullName>
    </alternativeName>
</protein>
<dbReference type="PROSITE" id="PS00249">
    <property type="entry name" value="PDGF_1"/>
    <property type="match status" value="1"/>
</dbReference>
<proteinExistence type="inferred from homology"/>
<dbReference type="FunFam" id="2.10.90.10:FF:000041">
    <property type="entry name" value="Platelet-derived growth factor beta polypeptide b"/>
    <property type="match status" value="1"/>
</dbReference>
<dbReference type="AlphaFoldDB" id="A0ABD0X004"/>
<accession>A0ABD0X004</accession>
<dbReference type="Pfam" id="PF00341">
    <property type="entry name" value="PDGF"/>
    <property type="match status" value="1"/>
</dbReference>
<dbReference type="InterPro" id="IPR000072">
    <property type="entry name" value="PDGF/VEGF_dom"/>
</dbReference>
<feature type="compositionally biased region" description="Pro residues" evidence="11">
    <location>
        <begin position="496"/>
        <end position="505"/>
    </location>
</feature>
<reference evidence="14 15" key="1">
    <citation type="submission" date="2024-06" db="EMBL/GenBank/DDBJ databases">
        <authorList>
            <person name="Pan Q."/>
            <person name="Wen M."/>
            <person name="Jouanno E."/>
            <person name="Zahm M."/>
            <person name="Klopp C."/>
            <person name="Cabau C."/>
            <person name="Louis A."/>
            <person name="Berthelot C."/>
            <person name="Parey E."/>
            <person name="Roest Crollius H."/>
            <person name="Montfort J."/>
            <person name="Robinson-Rechavi M."/>
            <person name="Bouchez O."/>
            <person name="Lampietro C."/>
            <person name="Lopez Roques C."/>
            <person name="Donnadieu C."/>
            <person name="Postlethwait J."/>
            <person name="Bobe J."/>
            <person name="Verreycken H."/>
            <person name="Guiguen Y."/>
        </authorList>
    </citation>
    <scope>NUCLEOTIDE SEQUENCE [LARGE SCALE GENOMIC DNA]</scope>
    <source>
        <strain evidence="14">Up_M1</strain>
        <tissue evidence="14">Testis</tissue>
    </source>
</reference>
<feature type="compositionally biased region" description="Basic and acidic residues" evidence="11">
    <location>
        <begin position="368"/>
        <end position="379"/>
    </location>
</feature>
<gene>
    <name evidence="14" type="ORF">UPYG_G00096550</name>
</gene>
<name>A0ABD0X004_UMBPY</name>
<evidence type="ECO:0000256" key="10">
    <source>
        <dbReference type="RuleBase" id="RU003818"/>
    </source>
</evidence>
<evidence type="ECO:0000256" key="9">
    <source>
        <dbReference type="ARBA" id="ARBA00046967"/>
    </source>
</evidence>
<organism evidence="14 15">
    <name type="scientific">Umbra pygmaea</name>
    <name type="common">Eastern mudminnow</name>
    <dbReference type="NCBI Taxonomy" id="75934"/>
    <lineage>
        <taxon>Eukaryota</taxon>
        <taxon>Metazoa</taxon>
        <taxon>Chordata</taxon>
        <taxon>Craniata</taxon>
        <taxon>Vertebrata</taxon>
        <taxon>Euteleostomi</taxon>
        <taxon>Actinopterygii</taxon>
        <taxon>Neopterygii</taxon>
        <taxon>Teleostei</taxon>
        <taxon>Protacanthopterygii</taxon>
        <taxon>Esociformes</taxon>
        <taxon>Umbridae</taxon>
        <taxon>Umbra</taxon>
    </lineage>
</organism>
<comment type="similarity">
    <text evidence="1 10">Belongs to the PDGF/VEGF growth factor family.</text>
</comment>
<evidence type="ECO:0000256" key="1">
    <source>
        <dbReference type="ARBA" id="ARBA00006686"/>
    </source>
</evidence>
<feature type="chain" id="PRO_5044828542" description="Platelet-derived growth factor subunit B" evidence="12">
    <location>
        <begin position="22"/>
        <end position="580"/>
    </location>
</feature>
<feature type="compositionally biased region" description="Basic and acidic residues" evidence="11">
    <location>
        <begin position="262"/>
        <end position="275"/>
    </location>
</feature>
<dbReference type="PROSITE" id="PS50278">
    <property type="entry name" value="PDGF_2"/>
    <property type="match status" value="1"/>
</dbReference>
<comment type="function">
    <text evidence="8">Growth factor that plays an essential role in the regulation of embryonic development, cell proliferation, cell migration, survival and chemotaxis. Potent mitogen for cells of mesenchymal origin. Required for normal proliferation and recruitment of pericytes and vascular smooth muscle cells in the central nervous system, skin, lung, heart and placenta. Required for normal blood vessel development, and for normal development of kidney glomeruli. Plays an important role in wound healing. Signaling is modulated by the formation of heterodimers with PDGFA.</text>
</comment>
<dbReference type="PANTHER" id="PTHR11633">
    <property type="entry name" value="PLATELET-DERIVED GROWTH FACTOR"/>
    <property type="match status" value="1"/>
</dbReference>
<sequence length="580" mass="64809">MSSFLWVQLALLAACLSLGSAEGDPLPPGLVELVRSSPIESIEDLQLLLFTGSVDAEVSEVLLPSGQRSNNTSRLPRSLDAQPAQQALCKVRTEVMEVTRAMLDRSNADFMLWPPCVEVQRCSGCCNTKSLQCVPVLVHTRHLQVMKIQYVEKRPIYSKAIVSVHDHVECRCQAAPQPAAVPKKKQTPRRQHKEKAEGGPGKARSKEELHHEDQLKHNQLEDQLEQHWSIKGASSEPGAWKDGLNPGQFGPQPVQNGTRQLGVKEPEEPSHHSDMYEGSDSNSVKDTPTPPSASVGAVQLDHMERAGEETRGDSPFGVTEGNERRQGGLGLVVDDGDQQSWMKPMQTHTPPLRGHASKPQRPGSNSSTKEENWRLEGREGANQSQDQRLHPTEETNQRPESRFTPQEEADQRRKDNETPESERSTQHKLKEEQERKEVSLLHRRRGQEEELLRRQTEQREEEEHRPHQSHQTATTMLTTGTVSMTSTRAPSTLAGPRPPAQPGPPNTRSLYNERCCGKSSGDIHCLILLPVNKKYGRSWDTYKIALIQTISDPSKILSPVNVKMISLSDADLFTRRLDCC</sequence>
<evidence type="ECO:0000313" key="14">
    <source>
        <dbReference type="EMBL" id="KAL0992673.1"/>
    </source>
</evidence>
<evidence type="ECO:0000256" key="8">
    <source>
        <dbReference type="ARBA" id="ARBA00046258"/>
    </source>
</evidence>
<evidence type="ECO:0000256" key="12">
    <source>
        <dbReference type="SAM" id="SignalP"/>
    </source>
</evidence>
<dbReference type="PANTHER" id="PTHR11633:SF2">
    <property type="entry name" value="PLATELET-DERIVED GROWTH FACTOR SUBUNIT B"/>
    <property type="match status" value="1"/>
</dbReference>
<dbReference type="EMBL" id="JAGEUA010000003">
    <property type="protein sequence ID" value="KAL0992673.1"/>
    <property type="molecule type" value="Genomic_DNA"/>
</dbReference>
<evidence type="ECO:0000256" key="3">
    <source>
        <dbReference type="ARBA" id="ARBA00023030"/>
    </source>
</evidence>
<dbReference type="GO" id="GO:0008083">
    <property type="term" value="F:growth factor activity"/>
    <property type="evidence" value="ECO:0007669"/>
    <property type="project" value="UniProtKB-KW"/>
</dbReference>
<dbReference type="Proteomes" id="UP001557470">
    <property type="component" value="Unassembled WGS sequence"/>
</dbReference>
<dbReference type="CDD" id="cd00135">
    <property type="entry name" value="PDGF"/>
    <property type="match status" value="1"/>
</dbReference>
<evidence type="ECO:0000256" key="5">
    <source>
        <dbReference type="ARBA" id="ARBA00031888"/>
    </source>
</evidence>
<evidence type="ECO:0000256" key="2">
    <source>
        <dbReference type="ARBA" id="ARBA00018117"/>
    </source>
</evidence>
<feature type="compositionally biased region" description="Basic and acidic residues" evidence="11">
    <location>
        <begin position="409"/>
        <end position="466"/>
    </location>
</feature>
<keyword evidence="3 10" id="KW-0339">Growth factor</keyword>
<dbReference type="GO" id="GO:0051781">
    <property type="term" value="P:positive regulation of cell division"/>
    <property type="evidence" value="ECO:0007669"/>
    <property type="project" value="UniProtKB-KW"/>
</dbReference>
<evidence type="ECO:0000313" key="15">
    <source>
        <dbReference type="Proteomes" id="UP001557470"/>
    </source>
</evidence>
<keyword evidence="15" id="KW-1185">Reference proteome</keyword>
<evidence type="ECO:0000259" key="13">
    <source>
        <dbReference type="PROSITE" id="PS50278"/>
    </source>
</evidence>
<dbReference type="InterPro" id="IPR023581">
    <property type="entry name" value="PD_growth_factor_CS"/>
</dbReference>
<feature type="compositionally biased region" description="Basic and acidic residues" evidence="11">
    <location>
        <begin position="301"/>
        <end position="312"/>
    </location>
</feature>
<feature type="compositionally biased region" description="Basic and acidic residues" evidence="11">
    <location>
        <begin position="387"/>
        <end position="401"/>
    </location>
</feature>
<dbReference type="InterPro" id="IPR029034">
    <property type="entry name" value="Cystine-knot_cytokine"/>
</dbReference>
<comment type="caution">
    <text evidence="14">The sequence shown here is derived from an EMBL/GenBank/DDBJ whole genome shotgun (WGS) entry which is preliminary data.</text>
</comment>
<evidence type="ECO:0000256" key="11">
    <source>
        <dbReference type="SAM" id="MobiDB-lite"/>
    </source>
</evidence>